<dbReference type="GO" id="GO:0000122">
    <property type="term" value="P:negative regulation of transcription by RNA polymerase II"/>
    <property type="evidence" value="ECO:0007669"/>
    <property type="project" value="TreeGrafter"/>
</dbReference>
<feature type="compositionally biased region" description="Polar residues" evidence="1">
    <location>
        <begin position="188"/>
        <end position="257"/>
    </location>
</feature>
<feature type="compositionally biased region" description="Basic and acidic residues" evidence="1">
    <location>
        <begin position="126"/>
        <end position="148"/>
    </location>
</feature>
<dbReference type="PANTHER" id="PTHR28014">
    <property type="entry name" value="NEGATIVE REGULATOR OF RAS-CAMP PATHWAY"/>
    <property type="match status" value="1"/>
</dbReference>
<evidence type="ECO:0000259" key="3">
    <source>
        <dbReference type="Pfam" id="PF11702"/>
    </source>
</evidence>
<dbReference type="Pfam" id="PF08550">
    <property type="entry name" value="GATA_AreA"/>
    <property type="match status" value="1"/>
</dbReference>
<keyword evidence="5" id="KW-1185">Reference proteome</keyword>
<feature type="region of interest" description="Disordered" evidence="1">
    <location>
        <begin position="431"/>
        <end position="491"/>
    </location>
</feature>
<accession>A0A6A6BVS8</accession>
<dbReference type="GeneID" id="54572419"/>
<evidence type="ECO:0000313" key="5">
    <source>
        <dbReference type="Proteomes" id="UP000799537"/>
    </source>
</evidence>
<dbReference type="RefSeq" id="XP_033659796.1">
    <property type="nucleotide sequence ID" value="XM_033819147.1"/>
</dbReference>
<feature type="region of interest" description="Disordered" evidence="1">
    <location>
        <begin position="536"/>
        <end position="555"/>
    </location>
</feature>
<feature type="compositionally biased region" description="Basic and acidic residues" evidence="1">
    <location>
        <begin position="340"/>
        <end position="353"/>
    </location>
</feature>
<dbReference type="AlphaFoldDB" id="A0A6A6BVS8"/>
<dbReference type="EMBL" id="ML993646">
    <property type="protein sequence ID" value="KAF2158907.1"/>
    <property type="molecule type" value="Genomic_DNA"/>
</dbReference>
<feature type="compositionally biased region" description="Polar residues" evidence="1">
    <location>
        <begin position="447"/>
        <end position="491"/>
    </location>
</feature>
<feature type="compositionally biased region" description="Acidic residues" evidence="1">
    <location>
        <begin position="362"/>
        <end position="389"/>
    </location>
</feature>
<proteinExistence type="predicted"/>
<evidence type="ECO:0000259" key="2">
    <source>
        <dbReference type="Pfam" id="PF08550"/>
    </source>
</evidence>
<dbReference type="GO" id="GO:0031930">
    <property type="term" value="P:mitochondria-nucleus signaling pathway"/>
    <property type="evidence" value="ECO:0007669"/>
    <property type="project" value="TreeGrafter"/>
</dbReference>
<dbReference type="Pfam" id="PF11702">
    <property type="entry name" value="DUF3295"/>
    <property type="match status" value="1"/>
</dbReference>
<feature type="domain" description="Nitrogen regulatory protein areA GATA-like" evidence="2">
    <location>
        <begin position="31"/>
        <end position="58"/>
    </location>
</feature>
<reference evidence="4" key="1">
    <citation type="journal article" date="2020" name="Stud. Mycol.">
        <title>101 Dothideomycetes genomes: a test case for predicting lifestyles and emergence of pathogens.</title>
        <authorList>
            <person name="Haridas S."/>
            <person name="Albert R."/>
            <person name="Binder M."/>
            <person name="Bloem J."/>
            <person name="Labutti K."/>
            <person name="Salamov A."/>
            <person name="Andreopoulos B."/>
            <person name="Baker S."/>
            <person name="Barry K."/>
            <person name="Bills G."/>
            <person name="Bluhm B."/>
            <person name="Cannon C."/>
            <person name="Castanera R."/>
            <person name="Culley D."/>
            <person name="Daum C."/>
            <person name="Ezra D."/>
            <person name="Gonzalez J."/>
            <person name="Henrissat B."/>
            <person name="Kuo A."/>
            <person name="Liang C."/>
            <person name="Lipzen A."/>
            <person name="Lutzoni F."/>
            <person name="Magnuson J."/>
            <person name="Mondo S."/>
            <person name="Nolan M."/>
            <person name="Ohm R."/>
            <person name="Pangilinan J."/>
            <person name="Park H.-J."/>
            <person name="Ramirez L."/>
            <person name="Alfaro M."/>
            <person name="Sun H."/>
            <person name="Tritt A."/>
            <person name="Yoshinaga Y."/>
            <person name="Zwiers L.-H."/>
            <person name="Turgeon B."/>
            <person name="Goodwin S."/>
            <person name="Spatafora J."/>
            <person name="Crous P."/>
            <person name="Grigoriev I."/>
        </authorList>
    </citation>
    <scope>NUCLEOTIDE SEQUENCE</scope>
    <source>
        <strain evidence="4">ATCC 36951</strain>
    </source>
</reference>
<dbReference type="InterPro" id="IPR021711">
    <property type="entry name" value="DUF3295"/>
</dbReference>
<organism evidence="4 5">
    <name type="scientific">Zasmidium cellare ATCC 36951</name>
    <dbReference type="NCBI Taxonomy" id="1080233"/>
    <lineage>
        <taxon>Eukaryota</taxon>
        <taxon>Fungi</taxon>
        <taxon>Dikarya</taxon>
        <taxon>Ascomycota</taxon>
        <taxon>Pezizomycotina</taxon>
        <taxon>Dothideomycetes</taxon>
        <taxon>Dothideomycetidae</taxon>
        <taxon>Mycosphaerellales</taxon>
        <taxon>Mycosphaerellaceae</taxon>
        <taxon>Zasmidium</taxon>
    </lineage>
</organism>
<dbReference type="OrthoDB" id="5054775at2759"/>
<feature type="region of interest" description="Disordered" evidence="1">
    <location>
        <begin position="95"/>
        <end position="148"/>
    </location>
</feature>
<sequence length="576" mass="63005">MPFRPEHSLLRVEVPALHTIDTSSVENLFGMWSLFSKTSHAMEDGKRLENLSWRLWNRETFCCAPESKTACNAPSQRRSLSDAATASGNIALPARSSSLESATSSSDDELDVDTTSSTITPRIPKARPEIRRNDSTDSSRSRGREKHITPIDLEKIVISIKETKELEPIELPATSTPASRVPEPPSTSAPQVLSMLDLTSSQTSEPSHTATPHTSASQSTLLESSASTVATDGSHASQTSQTVGSQDSSSTEMSTHSIVRGFVPGGAPSSYRSQTNLASTQPTPILKTSPQYRPAPPKVKKGPMFTIGTSSDEGESSLESHMYRSHLSESLKRGASLHSDNSKKQTSFKDEVAVARNSPVFESDDEDDEVSESAIEDDDDSSDWEDSDDNSGPSSVNDAGLFQRVDSRPDLTSRRSLLTTLMHEPDRARALANAASRSQPHIRRSRTTTPNGPSVATSPEPTSQLQLPSQEGTTRSKPIIMTTSNTHDQTLALSPRTTRRNMLSTELTESLRKNLLWERQHRSTGNLAALKRRHTSTDVKNLKQPPEPVAMSHKDGKKFTNDYFHHGLGEYHAKGW</sequence>
<feature type="compositionally biased region" description="Polar residues" evidence="1">
    <location>
        <begin position="270"/>
        <end position="291"/>
    </location>
</feature>
<evidence type="ECO:0000256" key="1">
    <source>
        <dbReference type="SAM" id="MobiDB-lite"/>
    </source>
</evidence>
<dbReference type="GO" id="GO:0005737">
    <property type="term" value="C:cytoplasm"/>
    <property type="evidence" value="ECO:0007669"/>
    <property type="project" value="TreeGrafter"/>
</dbReference>
<protein>
    <submittedName>
        <fullName evidence="4">Uncharacterized protein</fullName>
    </submittedName>
</protein>
<name>A0A6A6BVS8_ZASCE</name>
<dbReference type="InterPro" id="IPR013860">
    <property type="entry name" value="AreA_GATA"/>
</dbReference>
<dbReference type="Proteomes" id="UP000799537">
    <property type="component" value="Unassembled WGS sequence"/>
</dbReference>
<feature type="region of interest" description="Disordered" evidence="1">
    <location>
        <begin position="168"/>
        <end position="408"/>
    </location>
</feature>
<feature type="compositionally biased region" description="Low complexity" evidence="1">
    <location>
        <begin position="96"/>
        <end position="105"/>
    </location>
</feature>
<feature type="domain" description="DUF3295" evidence="3">
    <location>
        <begin position="92"/>
        <end position="576"/>
    </location>
</feature>
<dbReference type="PANTHER" id="PTHR28014:SF1">
    <property type="entry name" value="NEGATIVE REGULATOR OF RAS-CAMP PATHWAY"/>
    <property type="match status" value="1"/>
</dbReference>
<gene>
    <name evidence="4" type="ORF">M409DRAFT_71387</name>
</gene>
<dbReference type="GO" id="GO:0006808">
    <property type="term" value="P:regulation of nitrogen utilization"/>
    <property type="evidence" value="ECO:0007669"/>
    <property type="project" value="TreeGrafter"/>
</dbReference>
<evidence type="ECO:0000313" key="4">
    <source>
        <dbReference type="EMBL" id="KAF2158907.1"/>
    </source>
</evidence>
<dbReference type="InterPro" id="IPR053043">
    <property type="entry name" value="Ras-cAMP_regulatory"/>
</dbReference>